<evidence type="ECO:0000313" key="3">
    <source>
        <dbReference type="Proteomes" id="UP000053477"/>
    </source>
</evidence>
<evidence type="ECO:0000313" key="2">
    <source>
        <dbReference type="EMBL" id="KLO16489.1"/>
    </source>
</evidence>
<name>A0A0H2RXL1_9AGAM</name>
<gene>
    <name evidence="2" type="ORF">SCHPADRAFT_901453</name>
</gene>
<sequence>MTCPSHGKPVDEPGGFRSTSRLKKNDHTGILCAHCALFERRNSGSRAGWQQFEAEPHYERFGRSFSPSRYLFRLLPMTLSLGNACILFDDLACFLSGLINIKVRSQALGLSNITLKSQKTPPLFIRLSTRRTQSSAGFPRTTFVIPCYREGA</sequence>
<protein>
    <submittedName>
        <fullName evidence="2">Uncharacterized protein</fullName>
    </submittedName>
</protein>
<organism evidence="2 3">
    <name type="scientific">Schizopora paradoxa</name>
    <dbReference type="NCBI Taxonomy" id="27342"/>
    <lineage>
        <taxon>Eukaryota</taxon>
        <taxon>Fungi</taxon>
        <taxon>Dikarya</taxon>
        <taxon>Basidiomycota</taxon>
        <taxon>Agaricomycotina</taxon>
        <taxon>Agaricomycetes</taxon>
        <taxon>Hymenochaetales</taxon>
        <taxon>Schizoporaceae</taxon>
        <taxon>Schizopora</taxon>
    </lineage>
</organism>
<dbReference type="EMBL" id="KQ085915">
    <property type="protein sequence ID" value="KLO16489.1"/>
    <property type="molecule type" value="Genomic_DNA"/>
</dbReference>
<accession>A0A0H2RXL1</accession>
<dbReference type="InParanoid" id="A0A0H2RXL1"/>
<feature type="region of interest" description="Disordered" evidence="1">
    <location>
        <begin position="1"/>
        <end position="22"/>
    </location>
</feature>
<reference evidence="2 3" key="1">
    <citation type="submission" date="2015-04" db="EMBL/GenBank/DDBJ databases">
        <title>Complete genome sequence of Schizopora paradoxa KUC8140, a cosmopolitan wood degrader in East Asia.</title>
        <authorList>
            <consortium name="DOE Joint Genome Institute"/>
            <person name="Min B."/>
            <person name="Park H."/>
            <person name="Jang Y."/>
            <person name="Kim J.-J."/>
            <person name="Kim K.H."/>
            <person name="Pangilinan J."/>
            <person name="Lipzen A."/>
            <person name="Riley R."/>
            <person name="Grigoriev I.V."/>
            <person name="Spatafora J.W."/>
            <person name="Choi I.-G."/>
        </authorList>
    </citation>
    <scope>NUCLEOTIDE SEQUENCE [LARGE SCALE GENOMIC DNA]</scope>
    <source>
        <strain evidence="2 3">KUC8140</strain>
    </source>
</reference>
<proteinExistence type="predicted"/>
<keyword evidence="3" id="KW-1185">Reference proteome</keyword>
<dbReference type="Proteomes" id="UP000053477">
    <property type="component" value="Unassembled WGS sequence"/>
</dbReference>
<dbReference type="AlphaFoldDB" id="A0A0H2RXL1"/>
<evidence type="ECO:0000256" key="1">
    <source>
        <dbReference type="SAM" id="MobiDB-lite"/>
    </source>
</evidence>